<dbReference type="RefSeq" id="WP_393177383.1">
    <property type="nucleotide sequence ID" value="NZ_JBICRM010000064.1"/>
</dbReference>
<keyword evidence="2" id="KW-1185">Reference proteome</keyword>
<sequence length="99" mass="10170">MVLLAVATAVAPTSLLGDLCLVGAMLFVATFALNPAMTTSSVLVDELAVPPAEAFGWLSARVGPSAAHSPASRPSTLGRPVHCCFRPCSRSSARPSRCC</sequence>
<accession>A0ABW7AVE3</accession>
<evidence type="ECO:0008006" key="3">
    <source>
        <dbReference type="Google" id="ProtNLM"/>
    </source>
</evidence>
<dbReference type="Proteomes" id="UP001603978">
    <property type="component" value="Unassembled WGS sequence"/>
</dbReference>
<organism evidence="1 2">
    <name type="scientific">Nonomuraea marmarensis</name>
    <dbReference type="NCBI Taxonomy" id="3351344"/>
    <lineage>
        <taxon>Bacteria</taxon>
        <taxon>Bacillati</taxon>
        <taxon>Actinomycetota</taxon>
        <taxon>Actinomycetes</taxon>
        <taxon>Streptosporangiales</taxon>
        <taxon>Streptosporangiaceae</taxon>
        <taxon>Nonomuraea</taxon>
    </lineage>
</organism>
<gene>
    <name evidence="1" type="ORF">ACFLIM_48435</name>
</gene>
<comment type="caution">
    <text evidence="1">The sequence shown here is derived from an EMBL/GenBank/DDBJ whole genome shotgun (WGS) entry which is preliminary data.</text>
</comment>
<evidence type="ECO:0000313" key="2">
    <source>
        <dbReference type="Proteomes" id="UP001603978"/>
    </source>
</evidence>
<proteinExistence type="predicted"/>
<protein>
    <recommendedName>
        <fullName evidence="3">Major facilitator superfamily (MFS) profile domain-containing protein</fullName>
    </recommendedName>
</protein>
<dbReference type="EMBL" id="JBICRM010000064">
    <property type="protein sequence ID" value="MFG1711014.1"/>
    <property type="molecule type" value="Genomic_DNA"/>
</dbReference>
<evidence type="ECO:0000313" key="1">
    <source>
        <dbReference type="EMBL" id="MFG1711014.1"/>
    </source>
</evidence>
<name>A0ABW7AVE3_9ACTN</name>
<reference evidence="1 2" key="1">
    <citation type="submission" date="2024-10" db="EMBL/GenBank/DDBJ databases">
        <authorList>
            <person name="Topkara A.R."/>
            <person name="Saygin H."/>
        </authorList>
    </citation>
    <scope>NUCLEOTIDE SEQUENCE [LARGE SCALE GENOMIC DNA]</scope>
    <source>
        <strain evidence="1 2">M3C6</strain>
    </source>
</reference>